<name>A0A1W2E3S2_9FIRM</name>
<organism evidence="3 4">
    <name type="scientific">Sporomusa malonica</name>
    <dbReference type="NCBI Taxonomy" id="112901"/>
    <lineage>
        <taxon>Bacteria</taxon>
        <taxon>Bacillati</taxon>
        <taxon>Bacillota</taxon>
        <taxon>Negativicutes</taxon>
        <taxon>Selenomonadales</taxon>
        <taxon>Sporomusaceae</taxon>
        <taxon>Sporomusa</taxon>
    </lineage>
</organism>
<evidence type="ECO:0000313" key="3">
    <source>
        <dbReference type="EMBL" id="SMD04399.1"/>
    </source>
</evidence>
<dbReference type="RefSeq" id="WP_084577519.1">
    <property type="nucleotide sequence ID" value="NZ_CP155572.1"/>
</dbReference>
<accession>A0A1W2E3S2</accession>
<dbReference type="InterPro" id="IPR024180">
    <property type="entry name" value="Tetrapyrrole_Mease/MazG_pred"/>
</dbReference>
<dbReference type="GO" id="GO:0046081">
    <property type="term" value="P:dUTP catabolic process"/>
    <property type="evidence" value="ECO:0007669"/>
    <property type="project" value="TreeGrafter"/>
</dbReference>
<dbReference type="GO" id="GO:0046047">
    <property type="term" value="P:TTP catabolic process"/>
    <property type="evidence" value="ECO:0007669"/>
    <property type="project" value="TreeGrafter"/>
</dbReference>
<dbReference type="InterPro" id="IPR035996">
    <property type="entry name" value="4pyrrol_Methylase_sf"/>
</dbReference>
<dbReference type="Pfam" id="PF03819">
    <property type="entry name" value="MazG"/>
    <property type="match status" value="2"/>
</dbReference>
<dbReference type="GO" id="GO:0046052">
    <property type="term" value="P:UTP catabolic process"/>
    <property type="evidence" value="ECO:0007669"/>
    <property type="project" value="TreeGrafter"/>
</dbReference>
<dbReference type="STRING" id="112901.SAMN04488500_12044"/>
<evidence type="ECO:0000259" key="2">
    <source>
        <dbReference type="Pfam" id="PF03819"/>
    </source>
</evidence>
<dbReference type="OrthoDB" id="9808939at2"/>
<dbReference type="Pfam" id="PF00590">
    <property type="entry name" value="TP_methylase"/>
    <property type="match status" value="1"/>
</dbReference>
<dbReference type="GO" id="GO:0046076">
    <property type="term" value="P:dTTP catabolic process"/>
    <property type="evidence" value="ECO:0007669"/>
    <property type="project" value="TreeGrafter"/>
</dbReference>
<dbReference type="PANTHER" id="PTHR30522">
    <property type="entry name" value="NUCLEOSIDE TRIPHOSPHATE PYROPHOSPHOHYDROLASE"/>
    <property type="match status" value="1"/>
</dbReference>
<dbReference type="SUPFAM" id="SSF101386">
    <property type="entry name" value="all-alpha NTP pyrophosphatases"/>
    <property type="match status" value="2"/>
</dbReference>
<dbReference type="InterPro" id="IPR000878">
    <property type="entry name" value="4pyrrol_Mease"/>
</dbReference>
<dbReference type="Gene3D" id="3.40.1010.10">
    <property type="entry name" value="Cobalt-precorrin-4 Transmethylase, Domain 1"/>
    <property type="match status" value="1"/>
</dbReference>
<dbReference type="PANTHER" id="PTHR30522:SF0">
    <property type="entry name" value="NUCLEOSIDE TRIPHOSPHATE PYROPHOSPHOHYDROLASE"/>
    <property type="match status" value="1"/>
</dbReference>
<gene>
    <name evidence="3" type="ORF">SAMN04488500_12044</name>
</gene>
<keyword evidence="4" id="KW-1185">Reference proteome</keyword>
<feature type="domain" description="NTP pyrophosphohydrolase MazG-like" evidence="2">
    <location>
        <begin position="394"/>
        <end position="455"/>
    </location>
</feature>
<dbReference type="GO" id="GO:0006203">
    <property type="term" value="P:dGTP catabolic process"/>
    <property type="evidence" value="ECO:0007669"/>
    <property type="project" value="TreeGrafter"/>
</dbReference>
<keyword evidence="3" id="KW-0489">Methyltransferase</keyword>
<dbReference type="Proteomes" id="UP000192738">
    <property type="component" value="Unassembled WGS sequence"/>
</dbReference>
<dbReference type="InterPro" id="IPR035013">
    <property type="entry name" value="YabN_N"/>
</dbReference>
<dbReference type="CDD" id="cd11528">
    <property type="entry name" value="NTP-PPase_MazG_Nterm"/>
    <property type="match status" value="1"/>
</dbReference>
<dbReference type="CDD" id="cd11723">
    <property type="entry name" value="YabN_N_like"/>
    <property type="match status" value="1"/>
</dbReference>
<evidence type="ECO:0000259" key="1">
    <source>
        <dbReference type="Pfam" id="PF00590"/>
    </source>
</evidence>
<dbReference type="InterPro" id="IPR048015">
    <property type="entry name" value="NTP-PPase_MazG-like_N"/>
</dbReference>
<dbReference type="Gene3D" id="1.10.287.1080">
    <property type="entry name" value="MazG-like"/>
    <property type="match status" value="2"/>
</dbReference>
<proteinExistence type="predicted"/>
<evidence type="ECO:0000313" key="4">
    <source>
        <dbReference type="Proteomes" id="UP000192738"/>
    </source>
</evidence>
<dbReference type="EMBL" id="FWXI01000020">
    <property type="protein sequence ID" value="SMD04399.1"/>
    <property type="molecule type" value="Genomic_DNA"/>
</dbReference>
<dbReference type="GO" id="GO:0047429">
    <property type="term" value="F:nucleoside triphosphate diphosphatase activity"/>
    <property type="evidence" value="ECO:0007669"/>
    <property type="project" value="InterPro"/>
</dbReference>
<keyword evidence="3" id="KW-0808">Transferase</keyword>
<protein>
    <submittedName>
        <fullName evidence="3">Tetrapyrrole methylase family protein / MazG family protein</fullName>
    </submittedName>
</protein>
<dbReference type="GO" id="GO:0046061">
    <property type="term" value="P:dATP catabolic process"/>
    <property type="evidence" value="ECO:0007669"/>
    <property type="project" value="TreeGrafter"/>
</dbReference>
<dbReference type="FunFam" id="1.10.287.1080:FF:000001">
    <property type="entry name" value="Nucleoside triphosphate pyrophosphohydrolase"/>
    <property type="match status" value="1"/>
</dbReference>
<dbReference type="InterPro" id="IPR004518">
    <property type="entry name" value="MazG-like_dom"/>
</dbReference>
<dbReference type="GO" id="GO:0006950">
    <property type="term" value="P:response to stress"/>
    <property type="evidence" value="ECO:0007669"/>
    <property type="project" value="UniProtKB-ARBA"/>
</dbReference>
<sequence>MGITIAGLGPGSFKHMTLETWELLSGTGTLILRTAKHPCVTVLKERGVVFTSFDHLYEEAEDFASLYQQIANEVIQLARQGESIVYAVPGSPLVAEKTVELISAQARAAEVPLTIIPAMSFLEVLYTRLGVDPITGLTIIDAADLVTLPPDLVTGLIVTQVYSRQVASETKLALMDYYGDEYQVTVVRNLGLPDEKIEKIMLFELDRLPVIDHLTSVYVPPRPARSKVFSLDPIVDVMARLRSPGGCVWDIEQTHLSLRRYIVEEVYEVLEAIELADGVKLCEELGDLLLQIVFHARVAEESGGFTMQDVVDTVTEKMVRRHPHVFGEITVRDAAEVVVNWEQIKKREKPGERPRVLDGIPVGLPSLMTAYKLQAKAAKVGFDWSEIGPVWDKITEELAEVREAAAAPEAERGQKTEDELGDVLFAVVNLARFMGVDPETALNRTNNKFRRRFSHIETRLSEQGKSWESMDLAGLDELWKEAKEKEAGE</sequence>
<dbReference type="PIRSF" id="PIRSF002845">
    <property type="entry name" value="Ttrprl_mtas_MazG"/>
    <property type="match status" value="1"/>
</dbReference>
<dbReference type="GO" id="GO:0032259">
    <property type="term" value="P:methylation"/>
    <property type="evidence" value="ECO:0007669"/>
    <property type="project" value="UniProtKB-KW"/>
</dbReference>
<dbReference type="CDD" id="cd11529">
    <property type="entry name" value="NTP-PPase_MazG_Cterm"/>
    <property type="match status" value="1"/>
</dbReference>
<feature type="domain" description="Tetrapyrrole methylase" evidence="1">
    <location>
        <begin position="3"/>
        <end position="205"/>
    </location>
</feature>
<dbReference type="NCBIfam" id="NF007113">
    <property type="entry name" value="PRK09562.1"/>
    <property type="match status" value="1"/>
</dbReference>
<dbReference type="InterPro" id="IPR014777">
    <property type="entry name" value="4pyrrole_Mease_sub1"/>
</dbReference>
<dbReference type="SUPFAM" id="SSF53790">
    <property type="entry name" value="Tetrapyrrole methylase"/>
    <property type="match status" value="1"/>
</dbReference>
<dbReference type="NCBIfam" id="TIGR00444">
    <property type="entry name" value="mazG"/>
    <property type="match status" value="1"/>
</dbReference>
<dbReference type="InterPro" id="IPR011551">
    <property type="entry name" value="NTP_PyrPHydrolase_MazG"/>
</dbReference>
<dbReference type="AlphaFoldDB" id="A0A1W2E3S2"/>
<dbReference type="InterPro" id="IPR048011">
    <property type="entry name" value="NTP-PPase_MazG-like_C"/>
</dbReference>
<dbReference type="FunFam" id="1.10.287.1080:FF:000003">
    <property type="entry name" value="Nucleoside triphosphate pyrophosphohydrolase"/>
    <property type="match status" value="1"/>
</dbReference>
<reference evidence="3 4" key="1">
    <citation type="submission" date="2017-04" db="EMBL/GenBank/DDBJ databases">
        <authorList>
            <person name="Afonso C.L."/>
            <person name="Miller P.J."/>
            <person name="Scott M.A."/>
            <person name="Spackman E."/>
            <person name="Goraichik I."/>
            <person name="Dimitrov K.M."/>
            <person name="Suarez D.L."/>
            <person name="Swayne D.E."/>
        </authorList>
    </citation>
    <scope>NUCLEOTIDE SEQUENCE [LARGE SCALE GENOMIC DNA]</scope>
    <source>
        <strain evidence="3 4">DSM 5090</strain>
    </source>
</reference>
<dbReference type="GO" id="GO:0008168">
    <property type="term" value="F:methyltransferase activity"/>
    <property type="evidence" value="ECO:0007669"/>
    <property type="project" value="UniProtKB-KW"/>
</dbReference>
<feature type="domain" description="NTP pyrophosphohydrolase MazG-like" evidence="2">
    <location>
        <begin position="253"/>
        <end position="326"/>
    </location>
</feature>